<evidence type="ECO:0000313" key="7">
    <source>
        <dbReference type="EMBL" id="CAK7233149.1"/>
    </source>
</evidence>
<feature type="repeat" description="ANK" evidence="3">
    <location>
        <begin position="567"/>
        <end position="599"/>
    </location>
</feature>
<keyword evidence="2 3" id="KW-0040">ANK repeat</keyword>
<feature type="repeat" description="ANK" evidence="3">
    <location>
        <begin position="435"/>
        <end position="467"/>
    </location>
</feature>
<dbReference type="InterPro" id="IPR031359">
    <property type="entry name" value="NACHT_N"/>
</dbReference>
<dbReference type="InterPro" id="IPR002110">
    <property type="entry name" value="Ankyrin_rpt"/>
</dbReference>
<comment type="caution">
    <text evidence="7">The sequence shown here is derived from an EMBL/GenBank/DDBJ whole genome shotgun (WGS) entry which is preliminary data.</text>
</comment>
<feature type="domain" description="NWD NACHT-NTPase N-terminal" evidence="6">
    <location>
        <begin position="28"/>
        <end position="263"/>
    </location>
</feature>
<feature type="repeat" description="ANK" evidence="3">
    <location>
        <begin position="534"/>
        <end position="566"/>
    </location>
</feature>
<feature type="region of interest" description="Disordered" evidence="5">
    <location>
        <begin position="1"/>
        <end position="21"/>
    </location>
</feature>
<dbReference type="Pfam" id="PF00023">
    <property type="entry name" value="Ank"/>
    <property type="match status" value="2"/>
</dbReference>
<evidence type="ECO:0000259" key="6">
    <source>
        <dbReference type="Pfam" id="PF17100"/>
    </source>
</evidence>
<dbReference type="Proteomes" id="UP001642482">
    <property type="component" value="Unassembled WGS sequence"/>
</dbReference>
<evidence type="ECO:0000256" key="1">
    <source>
        <dbReference type="ARBA" id="ARBA00022737"/>
    </source>
</evidence>
<name>A0ABP0CM01_9PEZI</name>
<dbReference type="SUPFAM" id="SSF48403">
    <property type="entry name" value="Ankyrin repeat"/>
    <property type="match status" value="1"/>
</dbReference>
<proteinExistence type="predicted"/>
<feature type="repeat" description="ANK" evidence="3">
    <location>
        <begin position="633"/>
        <end position="665"/>
    </location>
</feature>
<feature type="region of interest" description="Disordered" evidence="5">
    <location>
        <begin position="57"/>
        <end position="76"/>
    </location>
</feature>
<sequence length="715" mass="79554">MGNNDVQQERSGDSVADPVSHEELLTTQSLWDRAYDALGKDETRLVQEYEKLLLKEGQTTNFTSNHGSPVQPTPPHDVTLGPNSQSRQAQLNTVMEQGLQRMEEKKARYTIAGHEFVLTDQIAQAAGFVLWAKDWIGDAVKASPEASVAWAGVCMILPLLTNPKTTEDANRDGFTYVTTRMRYYAALEPLLLRLGQDPGVDNDLMAEANSHITDLYQHILEFQIRSVLRFYQGCLKGYAKDTFLPREWKQMRLEIEKLEATVNGNLNQINQFVSRQELQSLNKMSKESLETIGSLLSISEQQLRVQEAQRDIAQEQLEIQKDAIQQKLSDKQETCLQLFYLTTNNKATYDWYKDRVEDRGADVEVKDDDGWTPLWYASEGGHETIARLLLEKGADVEAKDIHGQPLLSRAAERGNEAAARLLLEKGADVEAKDQYGKTPLWHAAERGHEAVVRLLLEKGADIEAKGQYSETPLSLTAWRGHEAVARLLLEKGADVETKDSNGRTPLSRSAPQGHEAVARLLLEKGADIEAKDDDGWTPLALAAEEGYEAVARLLLEKGADVEVRDSNGWTPLARAAWQGHEAVVRLLLERGADVETMDSNGRTPLARAAEEGYEAVARLLLEKGANVESKDSNGRTPLARAAWQGHEAVVRLLLEKGADVETMDSNGRTPLSRAAPQGREAEAKDSVSPRRISIARRRYRVPPSKGKGTRPSLNY</sequence>
<evidence type="ECO:0000256" key="2">
    <source>
        <dbReference type="ARBA" id="ARBA00023043"/>
    </source>
</evidence>
<evidence type="ECO:0000256" key="5">
    <source>
        <dbReference type="SAM" id="MobiDB-lite"/>
    </source>
</evidence>
<feature type="repeat" description="ANK" evidence="3">
    <location>
        <begin position="402"/>
        <end position="434"/>
    </location>
</feature>
<feature type="compositionally biased region" description="Basic and acidic residues" evidence="5">
    <location>
        <begin position="679"/>
        <end position="688"/>
    </location>
</feature>
<dbReference type="PRINTS" id="PR01415">
    <property type="entry name" value="ANKYRIN"/>
</dbReference>
<feature type="repeat" description="ANK" evidence="3">
    <location>
        <begin position="501"/>
        <end position="533"/>
    </location>
</feature>
<dbReference type="PROSITE" id="PS50088">
    <property type="entry name" value="ANK_REPEAT"/>
    <property type="match status" value="9"/>
</dbReference>
<feature type="compositionally biased region" description="Polar residues" evidence="5">
    <location>
        <begin position="57"/>
        <end position="70"/>
    </location>
</feature>
<dbReference type="Pfam" id="PF12796">
    <property type="entry name" value="Ank_2"/>
    <property type="match status" value="2"/>
</dbReference>
<evidence type="ECO:0000313" key="8">
    <source>
        <dbReference type="Proteomes" id="UP001642482"/>
    </source>
</evidence>
<feature type="repeat" description="ANK" evidence="3">
    <location>
        <begin position="369"/>
        <end position="401"/>
    </location>
</feature>
<keyword evidence="8" id="KW-1185">Reference proteome</keyword>
<reference evidence="7 8" key="1">
    <citation type="submission" date="2024-01" db="EMBL/GenBank/DDBJ databases">
        <authorList>
            <person name="Allen C."/>
            <person name="Tagirdzhanova G."/>
        </authorList>
    </citation>
    <scope>NUCLEOTIDE SEQUENCE [LARGE SCALE GENOMIC DNA]</scope>
</reference>
<feature type="coiled-coil region" evidence="4">
    <location>
        <begin position="296"/>
        <end position="334"/>
    </location>
</feature>
<evidence type="ECO:0000256" key="3">
    <source>
        <dbReference type="PROSITE-ProRule" id="PRU00023"/>
    </source>
</evidence>
<dbReference type="PANTHER" id="PTHR24171:SF10">
    <property type="entry name" value="ANKYRIN REPEAT DOMAIN-CONTAINING PROTEIN 29-LIKE"/>
    <property type="match status" value="1"/>
</dbReference>
<keyword evidence="4" id="KW-0175">Coiled coil</keyword>
<evidence type="ECO:0000256" key="4">
    <source>
        <dbReference type="SAM" id="Coils"/>
    </source>
</evidence>
<feature type="repeat" description="ANK" evidence="3">
    <location>
        <begin position="600"/>
        <end position="632"/>
    </location>
</feature>
<accession>A0ABP0CM01</accession>
<feature type="repeat" description="ANK" evidence="3">
    <location>
        <begin position="468"/>
        <end position="500"/>
    </location>
</feature>
<organism evidence="7 8">
    <name type="scientific">Sporothrix eucalyptigena</name>
    <dbReference type="NCBI Taxonomy" id="1812306"/>
    <lineage>
        <taxon>Eukaryota</taxon>
        <taxon>Fungi</taxon>
        <taxon>Dikarya</taxon>
        <taxon>Ascomycota</taxon>
        <taxon>Pezizomycotina</taxon>
        <taxon>Sordariomycetes</taxon>
        <taxon>Sordariomycetidae</taxon>
        <taxon>Ophiostomatales</taxon>
        <taxon>Ophiostomataceae</taxon>
        <taxon>Sporothrix</taxon>
    </lineage>
</organism>
<keyword evidence="1" id="KW-0677">Repeat</keyword>
<dbReference type="SMART" id="SM00248">
    <property type="entry name" value="ANK"/>
    <property type="match status" value="9"/>
</dbReference>
<protein>
    <recommendedName>
        <fullName evidence="6">NWD NACHT-NTPase N-terminal domain-containing protein</fullName>
    </recommendedName>
</protein>
<dbReference type="Pfam" id="PF17100">
    <property type="entry name" value="NACHT_N"/>
    <property type="match status" value="1"/>
</dbReference>
<dbReference type="Gene3D" id="1.25.40.20">
    <property type="entry name" value="Ankyrin repeat-containing domain"/>
    <property type="match status" value="4"/>
</dbReference>
<dbReference type="InterPro" id="IPR036770">
    <property type="entry name" value="Ankyrin_rpt-contain_sf"/>
</dbReference>
<dbReference type="PROSITE" id="PS50297">
    <property type="entry name" value="ANK_REP_REGION"/>
    <property type="match status" value="9"/>
</dbReference>
<dbReference type="PANTHER" id="PTHR24171">
    <property type="entry name" value="ANKYRIN REPEAT DOMAIN-CONTAINING PROTEIN 39-RELATED"/>
    <property type="match status" value="1"/>
</dbReference>
<dbReference type="EMBL" id="CAWUHD010000119">
    <property type="protein sequence ID" value="CAK7233149.1"/>
    <property type="molecule type" value="Genomic_DNA"/>
</dbReference>
<dbReference type="Pfam" id="PF13637">
    <property type="entry name" value="Ank_4"/>
    <property type="match status" value="1"/>
</dbReference>
<feature type="region of interest" description="Disordered" evidence="5">
    <location>
        <begin position="661"/>
        <end position="715"/>
    </location>
</feature>
<gene>
    <name evidence="7" type="ORF">SEUCBS140593_008506</name>
</gene>